<dbReference type="PROSITE" id="PS00041">
    <property type="entry name" value="HTH_ARAC_FAMILY_1"/>
    <property type="match status" value="1"/>
</dbReference>
<dbReference type="Gene3D" id="2.60.120.10">
    <property type="entry name" value="Jelly Rolls"/>
    <property type="match status" value="1"/>
</dbReference>
<dbReference type="PROSITE" id="PS01124">
    <property type="entry name" value="HTH_ARAC_FAMILY_2"/>
    <property type="match status" value="1"/>
</dbReference>
<gene>
    <name evidence="5" type="ORF">AMD02_10075</name>
</gene>
<dbReference type="GeneID" id="87597504"/>
<keyword evidence="1" id="KW-0805">Transcription regulation</keyword>
<accession>A0A4Y7WDQ3</accession>
<dbReference type="PRINTS" id="PR00032">
    <property type="entry name" value="HTHARAC"/>
</dbReference>
<dbReference type="PANTHER" id="PTHR43280:SF27">
    <property type="entry name" value="TRANSCRIPTIONAL REGULATOR MTLR"/>
    <property type="match status" value="1"/>
</dbReference>
<protein>
    <recommendedName>
        <fullName evidence="4">HTH araC/xylS-type domain-containing protein</fullName>
    </recommendedName>
</protein>
<dbReference type="InterPro" id="IPR003313">
    <property type="entry name" value="AraC-bd"/>
</dbReference>
<dbReference type="OMA" id="MSEGHFC"/>
<dbReference type="Gene3D" id="1.10.10.60">
    <property type="entry name" value="Homeodomain-like"/>
    <property type="match status" value="2"/>
</dbReference>
<dbReference type="GO" id="GO:0043565">
    <property type="term" value="F:sequence-specific DNA binding"/>
    <property type="evidence" value="ECO:0007669"/>
    <property type="project" value="InterPro"/>
</dbReference>
<evidence type="ECO:0000256" key="1">
    <source>
        <dbReference type="ARBA" id="ARBA00023015"/>
    </source>
</evidence>
<dbReference type="SMART" id="SM00342">
    <property type="entry name" value="HTH_ARAC"/>
    <property type="match status" value="1"/>
</dbReference>
<dbReference type="SUPFAM" id="SSF51182">
    <property type="entry name" value="RmlC-like cupins"/>
    <property type="match status" value="1"/>
</dbReference>
<dbReference type="Pfam" id="PF02311">
    <property type="entry name" value="AraC_binding"/>
    <property type="match status" value="1"/>
</dbReference>
<evidence type="ECO:0000256" key="2">
    <source>
        <dbReference type="ARBA" id="ARBA00023125"/>
    </source>
</evidence>
<accession>A0A0M0KL72</accession>
<dbReference type="Pfam" id="PF12833">
    <property type="entry name" value="HTH_18"/>
    <property type="match status" value="1"/>
</dbReference>
<dbReference type="InterPro" id="IPR011051">
    <property type="entry name" value="RmlC_Cupin_sf"/>
</dbReference>
<evidence type="ECO:0000259" key="4">
    <source>
        <dbReference type="PROSITE" id="PS01124"/>
    </source>
</evidence>
<dbReference type="SUPFAM" id="SSF46689">
    <property type="entry name" value="Homeodomain-like"/>
    <property type="match status" value="2"/>
</dbReference>
<dbReference type="AlphaFoldDB" id="A0A0M0KL72"/>
<dbReference type="PATRIC" id="fig|136160.3.peg.2402"/>
<keyword evidence="3" id="KW-0804">Transcription</keyword>
<dbReference type="InterPro" id="IPR009057">
    <property type="entry name" value="Homeodomain-like_sf"/>
</dbReference>
<name>A0A0M0KL72_ALKHA</name>
<dbReference type="InterPro" id="IPR020449">
    <property type="entry name" value="Tscrpt_reg_AraC-type_HTH"/>
</dbReference>
<feature type="domain" description="HTH araC/xylS-type" evidence="4">
    <location>
        <begin position="190"/>
        <end position="288"/>
    </location>
</feature>
<dbReference type="InterPro" id="IPR018062">
    <property type="entry name" value="HTH_AraC-typ_CS"/>
</dbReference>
<evidence type="ECO:0000313" key="5">
    <source>
        <dbReference type="EMBL" id="KOO39153.1"/>
    </source>
</evidence>
<dbReference type="PANTHER" id="PTHR43280">
    <property type="entry name" value="ARAC-FAMILY TRANSCRIPTIONAL REGULATOR"/>
    <property type="match status" value="1"/>
</dbReference>
<dbReference type="EMBL" id="LILD01000001">
    <property type="protein sequence ID" value="KOO39153.1"/>
    <property type="molecule type" value="Genomic_DNA"/>
</dbReference>
<evidence type="ECO:0000256" key="3">
    <source>
        <dbReference type="ARBA" id="ARBA00023163"/>
    </source>
</evidence>
<proteinExistence type="predicted"/>
<reference evidence="5" key="1">
    <citation type="submission" date="2015-08" db="EMBL/GenBank/DDBJ databases">
        <title>Complete DNA Sequence of Pseudomonas syringae pv. actinidiae, the Causal Agent of Kiwifruit Canker Disease.</title>
        <authorList>
            <person name="Rikkerink E.H.A."/>
            <person name="Fineran P.C."/>
        </authorList>
    </citation>
    <scope>NUCLEOTIDE SEQUENCE</scope>
    <source>
        <strain evidence="5">DSM 13666</strain>
    </source>
</reference>
<dbReference type="InterPro" id="IPR018060">
    <property type="entry name" value="HTH_AraC"/>
</dbReference>
<dbReference type="CDD" id="cd02208">
    <property type="entry name" value="cupin_RmlC-like"/>
    <property type="match status" value="1"/>
</dbReference>
<dbReference type="GO" id="GO:0003700">
    <property type="term" value="F:DNA-binding transcription factor activity"/>
    <property type="evidence" value="ECO:0007669"/>
    <property type="project" value="InterPro"/>
</dbReference>
<comment type="caution">
    <text evidence="5">The sequence shown here is derived from an EMBL/GenBank/DDBJ whole genome shotgun (WGS) entry which is preliminary data.</text>
</comment>
<dbReference type="InterPro" id="IPR014710">
    <property type="entry name" value="RmlC-like_jellyroll"/>
</dbReference>
<sequence>MKDDQWLEARAHGDPMFPCNVYRVKEVNGQVIIHCHWHHEMEWIYMEAGEAEFQIGTKMTTVRAGEGLFIPSGHLHGAYPVSDKPFSLYATVVHPDFISSFGYDLIQSRYIDPFKDSERTGPIKLCPTHYWMSDMLTMLQATISQFQQKEEGYELVIKANLLQMMAELVKHFPRTEEQKTGTPQQIRQIKKVLQFIDEHYDEKLTIKQLANLVQMSEGHFSRFFKSIVRMTAVEYIHTQRLNKAARLLRETDRTIMDISMSVGFDHPSYFIKLFKRHKRCTPSEFRRIGLPTFSENMKT</sequence>
<organism evidence="5">
    <name type="scientific">Halalkalibacterium halodurans</name>
    <name type="common">Bacillus halodurans</name>
    <dbReference type="NCBI Taxonomy" id="86665"/>
    <lineage>
        <taxon>Bacteria</taxon>
        <taxon>Bacillati</taxon>
        <taxon>Bacillota</taxon>
        <taxon>Bacilli</taxon>
        <taxon>Bacillales</taxon>
        <taxon>Bacillaceae</taxon>
        <taxon>Halalkalibacterium (ex Joshi et al. 2022)</taxon>
    </lineage>
</organism>
<keyword evidence="2" id="KW-0238">DNA-binding</keyword>
<dbReference type="RefSeq" id="WP_010898066.1">
    <property type="nucleotide sequence ID" value="NZ_CP040441.1"/>
</dbReference>